<evidence type="ECO:0000313" key="1">
    <source>
        <dbReference type="EMBL" id="TFK80362.1"/>
    </source>
</evidence>
<reference evidence="1 2" key="1">
    <citation type="journal article" date="2019" name="Nat. Ecol. Evol.">
        <title>Megaphylogeny resolves global patterns of mushroom evolution.</title>
        <authorList>
            <person name="Varga T."/>
            <person name="Krizsan K."/>
            <person name="Foldi C."/>
            <person name="Dima B."/>
            <person name="Sanchez-Garcia M."/>
            <person name="Sanchez-Ramirez S."/>
            <person name="Szollosi G.J."/>
            <person name="Szarkandi J.G."/>
            <person name="Papp V."/>
            <person name="Albert L."/>
            <person name="Andreopoulos W."/>
            <person name="Angelini C."/>
            <person name="Antonin V."/>
            <person name="Barry K.W."/>
            <person name="Bougher N.L."/>
            <person name="Buchanan P."/>
            <person name="Buyck B."/>
            <person name="Bense V."/>
            <person name="Catcheside P."/>
            <person name="Chovatia M."/>
            <person name="Cooper J."/>
            <person name="Damon W."/>
            <person name="Desjardin D."/>
            <person name="Finy P."/>
            <person name="Geml J."/>
            <person name="Haridas S."/>
            <person name="Hughes K."/>
            <person name="Justo A."/>
            <person name="Karasinski D."/>
            <person name="Kautmanova I."/>
            <person name="Kiss B."/>
            <person name="Kocsube S."/>
            <person name="Kotiranta H."/>
            <person name="LaButti K.M."/>
            <person name="Lechner B.E."/>
            <person name="Liimatainen K."/>
            <person name="Lipzen A."/>
            <person name="Lukacs Z."/>
            <person name="Mihaltcheva S."/>
            <person name="Morgado L.N."/>
            <person name="Niskanen T."/>
            <person name="Noordeloos M.E."/>
            <person name="Ohm R.A."/>
            <person name="Ortiz-Santana B."/>
            <person name="Ovrebo C."/>
            <person name="Racz N."/>
            <person name="Riley R."/>
            <person name="Savchenko A."/>
            <person name="Shiryaev A."/>
            <person name="Soop K."/>
            <person name="Spirin V."/>
            <person name="Szebenyi C."/>
            <person name="Tomsovsky M."/>
            <person name="Tulloss R.E."/>
            <person name="Uehling J."/>
            <person name="Grigoriev I.V."/>
            <person name="Vagvolgyi C."/>
            <person name="Papp T."/>
            <person name="Martin F.M."/>
            <person name="Miettinen O."/>
            <person name="Hibbett D.S."/>
            <person name="Nagy L.G."/>
        </authorList>
    </citation>
    <scope>NUCLEOTIDE SEQUENCE [LARGE SCALE GENOMIC DNA]</scope>
    <source>
        <strain evidence="1 2">HHB13444</strain>
    </source>
</reference>
<protein>
    <recommendedName>
        <fullName evidence="3">Fungal STAND N-terminal Goodbye domain-containing protein</fullName>
    </recommendedName>
</protein>
<name>A0A5C3NTN4_9APHY</name>
<proteinExistence type="predicted"/>
<evidence type="ECO:0000313" key="2">
    <source>
        <dbReference type="Proteomes" id="UP000308197"/>
    </source>
</evidence>
<organism evidence="1 2">
    <name type="scientific">Polyporus arcularius HHB13444</name>
    <dbReference type="NCBI Taxonomy" id="1314778"/>
    <lineage>
        <taxon>Eukaryota</taxon>
        <taxon>Fungi</taxon>
        <taxon>Dikarya</taxon>
        <taxon>Basidiomycota</taxon>
        <taxon>Agaricomycotina</taxon>
        <taxon>Agaricomycetes</taxon>
        <taxon>Polyporales</taxon>
        <taxon>Polyporaceae</taxon>
        <taxon>Polyporus</taxon>
    </lineage>
</organism>
<dbReference type="Proteomes" id="UP000308197">
    <property type="component" value="Unassembled WGS sequence"/>
</dbReference>
<accession>A0A5C3NTN4</accession>
<keyword evidence="2" id="KW-1185">Reference proteome</keyword>
<gene>
    <name evidence="1" type="ORF">K466DRAFT_504032</name>
</gene>
<dbReference type="STRING" id="1314778.A0A5C3NTN4"/>
<dbReference type="AlphaFoldDB" id="A0A5C3NTN4"/>
<dbReference type="EMBL" id="ML211790">
    <property type="protein sequence ID" value="TFK80362.1"/>
    <property type="molecule type" value="Genomic_DNA"/>
</dbReference>
<sequence>MDGVNSLAESLPGLARVLDDISKIHPYVAIAVGAFKVVIELEVKRRDNDKKVDLLFLEMKNMMSALLQLQNVRPNHIGRDGVTIGTRLENLLKLTADDIKQCANACDTYMKKRLLVKVLNSGAWDETLKEYVRTFADRKTAFVFAVSIHTGMAVDNANDKLDQLMTR</sequence>
<dbReference type="InParanoid" id="A0A5C3NTN4"/>
<evidence type="ECO:0008006" key="3">
    <source>
        <dbReference type="Google" id="ProtNLM"/>
    </source>
</evidence>